<organism evidence="2 3">
    <name type="scientific">Nitrosomonas communis</name>
    <dbReference type="NCBI Taxonomy" id="44574"/>
    <lineage>
        <taxon>Bacteria</taxon>
        <taxon>Pseudomonadati</taxon>
        <taxon>Pseudomonadota</taxon>
        <taxon>Betaproteobacteria</taxon>
        <taxon>Nitrosomonadales</taxon>
        <taxon>Nitrosomonadaceae</taxon>
        <taxon>Nitrosomonas</taxon>
    </lineage>
</organism>
<evidence type="ECO:0000259" key="1">
    <source>
        <dbReference type="Pfam" id="PF18480"/>
    </source>
</evidence>
<evidence type="ECO:0000313" key="3">
    <source>
        <dbReference type="Proteomes" id="UP000183454"/>
    </source>
</evidence>
<dbReference type="RefSeq" id="WP_074667693.1">
    <property type="nucleotide sequence ID" value="NZ_FNNH01000042.1"/>
</dbReference>
<gene>
    <name evidence="2" type="ORF">SAMN05421882_10426</name>
</gene>
<name>A0A1H2XRX3_9PROT</name>
<dbReference type="AlphaFoldDB" id="A0A1H2XRX3"/>
<dbReference type="Proteomes" id="UP000183454">
    <property type="component" value="Unassembled WGS sequence"/>
</dbReference>
<evidence type="ECO:0000313" key="2">
    <source>
        <dbReference type="EMBL" id="SDW95468.1"/>
    </source>
</evidence>
<dbReference type="Pfam" id="PF18480">
    <property type="entry name" value="DUF5615"/>
    <property type="match status" value="1"/>
</dbReference>
<reference evidence="2 3" key="1">
    <citation type="submission" date="2016-10" db="EMBL/GenBank/DDBJ databases">
        <authorList>
            <person name="de Groot N.N."/>
        </authorList>
    </citation>
    <scope>NUCLEOTIDE SEQUENCE [LARGE SCALE GENOMIC DNA]</scope>
    <source>
        <strain evidence="2 3">Nm110</strain>
    </source>
</reference>
<feature type="domain" description="DUF5615" evidence="1">
    <location>
        <begin position="1"/>
        <end position="109"/>
    </location>
</feature>
<dbReference type="InterPro" id="IPR041049">
    <property type="entry name" value="DUF5615"/>
</dbReference>
<accession>A0A1H2XRX3</accession>
<dbReference type="EMBL" id="FNNH01000042">
    <property type="protein sequence ID" value="SDW95468.1"/>
    <property type="molecule type" value="Genomic_DNA"/>
</dbReference>
<protein>
    <submittedName>
        <fullName evidence="2">Predicted nuclease, contains PIN domain, potential toxin-antitoxin system component</fullName>
    </submittedName>
</protein>
<proteinExistence type="predicted"/>
<sequence>MKLLIDMNLSPRWVDLLINAGFEAVHWSSLGAYNALDSEIMAYAKANDYIVLTHDLDFSAILAATHGEKPSVVQIRADDVHPSVIGKQVIAALQQMSTDLADGALLTVDTSRTRVRLLPLLSKPLNNS</sequence>